<dbReference type="InterPro" id="IPR017087">
    <property type="entry name" value="UCP037004"/>
</dbReference>
<proteinExistence type="predicted"/>
<accession>A0A975DJQ7</accession>
<keyword evidence="2" id="KW-0614">Plasmid</keyword>
<dbReference type="KEGG" id="pxi:J5O05_20160"/>
<geneLocation type="plasmid" evidence="2 3">
    <name>unnamed5</name>
</geneLocation>
<feature type="domain" description="DUF1722" evidence="1">
    <location>
        <begin position="188"/>
        <end position="304"/>
    </location>
</feature>
<evidence type="ECO:0000259" key="1">
    <source>
        <dbReference type="Pfam" id="PF08349"/>
    </source>
</evidence>
<evidence type="ECO:0000313" key="3">
    <source>
        <dbReference type="Proteomes" id="UP000664904"/>
    </source>
</evidence>
<protein>
    <submittedName>
        <fullName evidence="2">DUF1722 domain-containing protein</fullName>
    </submittedName>
</protein>
<name>A0A975DJQ7_9GAMM</name>
<sequence>MIKIGISACLTGQKVRFDSQHKRSDFCMNELGQHVEYVPFCPEVAIGMSIPRPVIRQVQVGETIKVCHVDGSNDVASKLYDYGQTVAANHLDDLSGYVFCAKSPSCGMERVKVYNETATWATYDGVGVFAKSIMDSDPLLPCEENGRLNDAHLRENFVMRVFVYHAWKTLVKEGLTLHNVTTFHAKHKYLLMSHKYQAYKELGRLLGDCSKEALESVSKEYIAGLMNALAKPATRKAQTNTLMHLQGYFKKLLSKLEKQELCEAIEQYRIGNVPLYVPLTLLSHHTRIHDLEYLKDQVYFSPYPNELKLRFGI</sequence>
<dbReference type="PANTHER" id="PTHR30087">
    <property type="entry name" value="INNER MEMBRANE PROTEIN"/>
    <property type="match status" value="1"/>
</dbReference>
<dbReference type="InterPro" id="IPR013560">
    <property type="entry name" value="DUF1722"/>
</dbReference>
<keyword evidence="3" id="KW-1185">Reference proteome</keyword>
<organism evidence="2 3">
    <name type="scientific">Pseudoalteromonas xiamenensis</name>
    <dbReference type="NCBI Taxonomy" id="882626"/>
    <lineage>
        <taxon>Bacteria</taxon>
        <taxon>Pseudomonadati</taxon>
        <taxon>Pseudomonadota</taxon>
        <taxon>Gammaproteobacteria</taxon>
        <taxon>Alteromonadales</taxon>
        <taxon>Pseudoalteromonadaceae</taxon>
        <taxon>Pseudoalteromonas</taxon>
    </lineage>
</organism>
<dbReference type="Pfam" id="PF08349">
    <property type="entry name" value="DUF1722"/>
    <property type="match status" value="1"/>
</dbReference>
<dbReference type="Proteomes" id="UP000664904">
    <property type="component" value="Plasmid unnamed5"/>
</dbReference>
<reference evidence="2" key="1">
    <citation type="submission" date="2021-03" db="EMBL/GenBank/DDBJ databases">
        <title>Complete Genome of Pseudoalteromonas xiamenensis STKMTI.2, a new potential marine bacterium producing anti-Vibrio compounds.</title>
        <authorList>
            <person name="Handayani D.P."/>
            <person name="Isnansetyo A."/>
            <person name="Istiqomah I."/>
            <person name="Jumina J."/>
        </authorList>
    </citation>
    <scope>NUCLEOTIDE SEQUENCE</scope>
    <source>
        <strain evidence="2">STKMTI.2</strain>
        <plasmid evidence="2">unnamed5</plasmid>
    </source>
</reference>
<evidence type="ECO:0000313" key="2">
    <source>
        <dbReference type="EMBL" id="QTH73126.1"/>
    </source>
</evidence>
<dbReference type="InterPro" id="IPR007553">
    <property type="entry name" value="2-thiour_desulf"/>
</dbReference>
<dbReference type="EMBL" id="CP072135">
    <property type="protein sequence ID" value="QTH73126.1"/>
    <property type="molecule type" value="Genomic_DNA"/>
</dbReference>
<gene>
    <name evidence="2" type="ORF">J5O05_20160</name>
</gene>
<dbReference type="AlphaFoldDB" id="A0A975DJQ7"/>
<dbReference type="PIRSF" id="PIRSF037004">
    <property type="entry name" value="UCP037004"/>
    <property type="match status" value="1"/>
</dbReference>
<dbReference type="PANTHER" id="PTHR30087:SF0">
    <property type="entry name" value="INNER MEMBRANE PROTEIN"/>
    <property type="match status" value="1"/>
</dbReference>
<dbReference type="Pfam" id="PF04463">
    <property type="entry name" value="2-thiour_desulf"/>
    <property type="match status" value="1"/>
</dbReference>